<dbReference type="AlphaFoldDB" id="A0A5B0KMT7"/>
<name>A0A5B0KMT7_9PROT</name>
<dbReference type="EMBL" id="VEWN01000012">
    <property type="protein sequence ID" value="KAA1053997.1"/>
    <property type="molecule type" value="Genomic_DNA"/>
</dbReference>
<gene>
    <name evidence="1" type="ORF">FH063_002232</name>
</gene>
<organism evidence="1 2">
    <name type="scientific">Azospirillum argentinense</name>
    <dbReference type="NCBI Taxonomy" id="2970906"/>
    <lineage>
        <taxon>Bacteria</taxon>
        <taxon>Pseudomonadati</taxon>
        <taxon>Pseudomonadota</taxon>
        <taxon>Alphaproteobacteria</taxon>
        <taxon>Rhodospirillales</taxon>
        <taxon>Azospirillaceae</taxon>
        <taxon>Azospirillum</taxon>
    </lineage>
</organism>
<evidence type="ECO:0000313" key="2">
    <source>
        <dbReference type="Proteomes" id="UP000325333"/>
    </source>
</evidence>
<accession>A0A5B0KMT7</accession>
<sequence length="39" mass="4248">MAETLSAFHAGRWDEAGRICEFLLARDGAPDPDARSGTR</sequence>
<comment type="caution">
    <text evidence="1">The sequence shown here is derived from an EMBL/GenBank/DDBJ whole genome shotgun (WGS) entry which is preliminary data.</text>
</comment>
<protein>
    <submittedName>
        <fullName evidence="1">Uncharacterized protein</fullName>
    </submittedName>
</protein>
<evidence type="ECO:0000313" key="1">
    <source>
        <dbReference type="EMBL" id="KAA1053997.1"/>
    </source>
</evidence>
<proteinExistence type="predicted"/>
<reference evidence="1 2" key="1">
    <citation type="submission" date="2019-07" db="EMBL/GenBank/DDBJ databases">
        <title>Genome sequencing of the stress-tolerant strain Azospirillum brasilense Az19.</title>
        <authorList>
            <person name="Maroniche G.A."/>
            <person name="Garcia J.E."/>
            <person name="Pagnussat L."/>
            <person name="Amenta M."/>
            <person name="Creus C.M."/>
        </authorList>
    </citation>
    <scope>NUCLEOTIDE SEQUENCE [LARGE SCALE GENOMIC DNA]</scope>
    <source>
        <strain evidence="1 2">Az19</strain>
    </source>
</reference>
<dbReference type="Proteomes" id="UP000325333">
    <property type="component" value="Unassembled WGS sequence"/>
</dbReference>